<dbReference type="InterPro" id="IPR011547">
    <property type="entry name" value="SLC26A/SulP_dom"/>
</dbReference>
<name>A0A8H7ETG3_9FUNG</name>
<feature type="transmembrane region" description="Helical" evidence="6">
    <location>
        <begin position="170"/>
        <end position="186"/>
    </location>
</feature>
<evidence type="ECO:0000256" key="4">
    <source>
        <dbReference type="ARBA" id="ARBA00023136"/>
    </source>
</evidence>
<dbReference type="InterPro" id="IPR002645">
    <property type="entry name" value="STAS_dom"/>
</dbReference>
<sequence length="559" mass="61279">MTGSAITIALGQWPKLFGMQEVDTHQPPYSIFIQFFANLPSTTLDAAFGLLGLTVLYAIRFGAPWFTKKFPRFGRSMFYLGIMRAAIVMIFGTLLSYVICANKSETPISLVETIPVGFDSMAVPSLNLTVISKAGSSLPSIVIVLLLEHITVAKSFGKVYGYTIRADQEILAIGISNVVGAFFGAYPATGAFSRTAVMARSGSKTPLAGIFSSAIVALALYVLTPAFYYVPDAILAAVVVHAVSDLISGPAYVKELWKQSFSEFLVFVGSVLIACFVSVEDSIYAAIACSLMIMLIRLARPSVKTLARYPLESNHPSSNYEASRIKLSLTPQRFVYVDDSEPTFFHLAEPLPSGVLVIRFAGPMLYPNAAYVTEKLLQIVKDRTCNGASEQSEEEQLWCQETKEIISAKDGELPVLETLVLDMGAVSQIDSTALQLLVKTRQLIDRYAGRDVEWHFASVQTHKIHADLVAIGFGRSKTCATDRSDETTQVDSDSFEEGTASDKPRDSMTKDHTSISIGQQPAYPLPRYLYPCFHWDVDTAVHSVSENWQARLGVAYEPK</sequence>
<evidence type="ECO:0000313" key="8">
    <source>
        <dbReference type="EMBL" id="KAF7732001.1"/>
    </source>
</evidence>
<dbReference type="AlphaFoldDB" id="A0A8H7ETG3"/>
<dbReference type="SUPFAM" id="SSF52091">
    <property type="entry name" value="SpoIIaa-like"/>
    <property type="match status" value="1"/>
</dbReference>
<dbReference type="PANTHER" id="PTHR11814">
    <property type="entry name" value="SULFATE TRANSPORTER"/>
    <property type="match status" value="1"/>
</dbReference>
<keyword evidence="4 6" id="KW-0472">Membrane</keyword>
<keyword evidence="3 6" id="KW-1133">Transmembrane helix</keyword>
<dbReference type="Pfam" id="PF00916">
    <property type="entry name" value="Sulfate_transp"/>
    <property type="match status" value="1"/>
</dbReference>
<organism evidence="8 9">
    <name type="scientific">Apophysomyces ossiformis</name>
    <dbReference type="NCBI Taxonomy" id="679940"/>
    <lineage>
        <taxon>Eukaryota</taxon>
        <taxon>Fungi</taxon>
        <taxon>Fungi incertae sedis</taxon>
        <taxon>Mucoromycota</taxon>
        <taxon>Mucoromycotina</taxon>
        <taxon>Mucoromycetes</taxon>
        <taxon>Mucorales</taxon>
        <taxon>Mucorineae</taxon>
        <taxon>Mucoraceae</taxon>
        <taxon>Apophysomyces</taxon>
    </lineage>
</organism>
<keyword evidence="2 6" id="KW-0812">Transmembrane</keyword>
<feature type="region of interest" description="Disordered" evidence="5">
    <location>
        <begin position="481"/>
        <end position="518"/>
    </location>
</feature>
<evidence type="ECO:0000256" key="3">
    <source>
        <dbReference type="ARBA" id="ARBA00022989"/>
    </source>
</evidence>
<evidence type="ECO:0000256" key="5">
    <source>
        <dbReference type="SAM" id="MobiDB-lite"/>
    </source>
</evidence>
<comment type="subcellular location">
    <subcellularLocation>
        <location evidence="1">Membrane</location>
        <topology evidence="1">Multi-pass membrane protein</topology>
    </subcellularLocation>
</comment>
<dbReference type="InterPro" id="IPR001902">
    <property type="entry name" value="SLC26A/SulP_fam"/>
</dbReference>
<dbReference type="Gene3D" id="3.30.750.24">
    <property type="entry name" value="STAS domain"/>
    <property type="match status" value="1"/>
</dbReference>
<dbReference type="PROSITE" id="PS50801">
    <property type="entry name" value="STAS"/>
    <property type="match status" value="1"/>
</dbReference>
<proteinExistence type="predicted"/>
<protein>
    <recommendedName>
        <fullName evidence="7">STAS domain-containing protein</fullName>
    </recommendedName>
</protein>
<feature type="transmembrane region" description="Helical" evidence="6">
    <location>
        <begin position="46"/>
        <end position="66"/>
    </location>
</feature>
<evidence type="ECO:0000256" key="2">
    <source>
        <dbReference type="ARBA" id="ARBA00022692"/>
    </source>
</evidence>
<dbReference type="Pfam" id="PF01740">
    <property type="entry name" value="STAS"/>
    <property type="match status" value="1"/>
</dbReference>
<keyword evidence="9" id="KW-1185">Reference proteome</keyword>
<evidence type="ECO:0000256" key="1">
    <source>
        <dbReference type="ARBA" id="ARBA00004141"/>
    </source>
</evidence>
<dbReference type="GO" id="GO:0055085">
    <property type="term" value="P:transmembrane transport"/>
    <property type="evidence" value="ECO:0007669"/>
    <property type="project" value="InterPro"/>
</dbReference>
<feature type="domain" description="STAS" evidence="7">
    <location>
        <begin position="345"/>
        <end position="473"/>
    </location>
</feature>
<evidence type="ECO:0000256" key="6">
    <source>
        <dbReference type="SAM" id="Phobius"/>
    </source>
</evidence>
<reference evidence="8" key="1">
    <citation type="submission" date="2020-01" db="EMBL/GenBank/DDBJ databases">
        <title>Genome Sequencing of Three Apophysomyces-Like Fungal Strains Confirms a Novel Fungal Genus in the Mucoromycota with divergent Burkholderia-like Endosymbiotic Bacteria.</title>
        <authorList>
            <person name="Stajich J.E."/>
            <person name="Macias A.M."/>
            <person name="Carter-House D."/>
            <person name="Lovett B."/>
            <person name="Kasson L.R."/>
            <person name="Berry K."/>
            <person name="Grigoriev I."/>
            <person name="Chang Y."/>
            <person name="Spatafora J."/>
            <person name="Kasson M.T."/>
        </authorList>
    </citation>
    <scope>NUCLEOTIDE SEQUENCE</scope>
    <source>
        <strain evidence="8">NRRL A-21654</strain>
    </source>
</reference>
<feature type="compositionally biased region" description="Basic and acidic residues" evidence="5">
    <location>
        <begin position="500"/>
        <end position="513"/>
    </location>
</feature>
<dbReference type="InterPro" id="IPR036513">
    <property type="entry name" value="STAS_dom_sf"/>
</dbReference>
<evidence type="ECO:0000313" key="9">
    <source>
        <dbReference type="Proteomes" id="UP000605846"/>
    </source>
</evidence>
<comment type="caution">
    <text evidence="8">The sequence shown here is derived from an EMBL/GenBank/DDBJ whole genome shotgun (WGS) entry which is preliminary data.</text>
</comment>
<evidence type="ECO:0000259" key="7">
    <source>
        <dbReference type="PROSITE" id="PS50801"/>
    </source>
</evidence>
<dbReference type="Proteomes" id="UP000605846">
    <property type="component" value="Unassembled WGS sequence"/>
</dbReference>
<feature type="transmembrane region" description="Helical" evidence="6">
    <location>
        <begin position="260"/>
        <end position="277"/>
    </location>
</feature>
<accession>A0A8H7ETG3</accession>
<gene>
    <name evidence="8" type="ORF">EC973_007106</name>
</gene>
<dbReference type="OrthoDB" id="288203at2759"/>
<dbReference type="CDD" id="cd07042">
    <property type="entry name" value="STAS_SulP_like_sulfate_transporter"/>
    <property type="match status" value="1"/>
</dbReference>
<feature type="transmembrane region" description="Helical" evidence="6">
    <location>
        <begin position="78"/>
        <end position="99"/>
    </location>
</feature>
<dbReference type="EMBL" id="JABAYA010000005">
    <property type="protein sequence ID" value="KAF7732001.1"/>
    <property type="molecule type" value="Genomic_DNA"/>
</dbReference>
<feature type="transmembrane region" description="Helical" evidence="6">
    <location>
        <begin position="207"/>
        <end position="228"/>
    </location>
</feature>
<dbReference type="GO" id="GO:0016020">
    <property type="term" value="C:membrane"/>
    <property type="evidence" value="ECO:0007669"/>
    <property type="project" value="UniProtKB-SubCell"/>
</dbReference>